<evidence type="ECO:0000313" key="5">
    <source>
        <dbReference type="Proteomes" id="UP000037962"/>
    </source>
</evidence>
<protein>
    <recommendedName>
        <fullName evidence="7">Helix-turn-helix domain-containing protein</fullName>
    </recommendedName>
</protein>
<dbReference type="Proteomes" id="UP000186919">
    <property type="component" value="Unassembled WGS sequence"/>
</dbReference>
<reference evidence="4 5" key="1">
    <citation type="submission" date="2015-09" db="EMBL/GenBank/DDBJ databases">
        <title>Genome Sequences of Mycobacterium immunogenum Isolates, Recuperated from a Chloraminated Drinking Water Distribution System Simulator Subjected to Episodes of Nitrification.</title>
        <authorList>
            <person name="Gomez-Alvarez V."/>
            <person name="Revetta R.P."/>
        </authorList>
    </citation>
    <scope>NUCLEOTIDE SEQUENCE [LARGE SCALE GENOMIC DNA]</scope>
    <source>
        <strain evidence="1 4">H008</strain>
        <strain evidence="2 5">H076</strain>
    </source>
</reference>
<evidence type="ECO:0000313" key="4">
    <source>
        <dbReference type="Proteomes" id="UP000037843"/>
    </source>
</evidence>
<reference evidence="3 6" key="2">
    <citation type="submission" date="2016-01" db="EMBL/GenBank/DDBJ databases">
        <title>Mycobacterium immunogenum strain CD11_6 genome sequencing and assembly.</title>
        <authorList>
            <person name="Kaur G."/>
            <person name="Nair G.R."/>
            <person name="Mayilraj S."/>
        </authorList>
    </citation>
    <scope>NUCLEOTIDE SEQUENCE [LARGE SCALE GENOMIC DNA]</scope>
    <source>
        <strain evidence="3 6">CD11-6</strain>
    </source>
</reference>
<gene>
    <name evidence="1" type="ORF">AN908_21580</name>
    <name evidence="2" type="ORF">AN912_09610</name>
    <name evidence="3" type="ORF">AWB85_25195</name>
</gene>
<dbReference type="EMBL" id="LJFO01000013">
    <property type="protein sequence ID" value="KPG06389.1"/>
    <property type="molecule type" value="Genomic_DNA"/>
</dbReference>
<comment type="caution">
    <text evidence="3">The sequence shown here is derived from an EMBL/GenBank/DDBJ whole genome shotgun (WGS) entry which is preliminary data.</text>
</comment>
<proteinExistence type="predicted"/>
<dbReference type="EMBL" id="LJFS01000009">
    <property type="protein sequence ID" value="KPG34895.1"/>
    <property type="molecule type" value="Genomic_DNA"/>
</dbReference>
<organism evidence="3 6">
    <name type="scientific">Mycobacteroides immunogenum</name>
    <dbReference type="NCBI Taxonomy" id="83262"/>
    <lineage>
        <taxon>Bacteria</taxon>
        <taxon>Bacillati</taxon>
        <taxon>Actinomycetota</taxon>
        <taxon>Actinomycetes</taxon>
        <taxon>Mycobacteriales</taxon>
        <taxon>Mycobacteriaceae</taxon>
        <taxon>Mycobacteroides</taxon>
    </lineage>
</organism>
<dbReference type="STRING" id="83262.BAB75_06250"/>
<dbReference type="PATRIC" id="fig|83262.10.peg.2003"/>
<dbReference type="KEGG" id="miz:BAB75_06250"/>
<keyword evidence="5" id="KW-1185">Reference proteome</keyword>
<dbReference type="RefSeq" id="WP_043079689.1">
    <property type="nucleotide sequence ID" value="NZ_CP011530.1"/>
</dbReference>
<evidence type="ECO:0008006" key="7">
    <source>
        <dbReference type="Google" id="ProtNLM"/>
    </source>
</evidence>
<dbReference type="GeneID" id="45763499"/>
<evidence type="ECO:0000313" key="6">
    <source>
        <dbReference type="Proteomes" id="UP000186919"/>
    </source>
</evidence>
<sequence length="70" mass="7822">MTEPLRSDPPGIAYAREWAAALVGVSPDTLDRERRAGRICPKYVGTKPIYPVDELRRWLEALPSEPKGAM</sequence>
<evidence type="ECO:0000313" key="2">
    <source>
        <dbReference type="EMBL" id="KPG34895.1"/>
    </source>
</evidence>
<dbReference type="OrthoDB" id="5075324at2"/>
<evidence type="ECO:0000313" key="1">
    <source>
        <dbReference type="EMBL" id="KPG06389.1"/>
    </source>
</evidence>
<name>A0A0N1LX53_9MYCO</name>
<dbReference type="Proteomes" id="UP000037843">
    <property type="component" value="Unassembled WGS sequence"/>
</dbReference>
<evidence type="ECO:0000313" key="3">
    <source>
        <dbReference type="EMBL" id="OAT68401.1"/>
    </source>
</evidence>
<dbReference type="EMBL" id="LQYE01000019">
    <property type="protein sequence ID" value="OAT68401.1"/>
    <property type="molecule type" value="Genomic_DNA"/>
</dbReference>
<dbReference type="AlphaFoldDB" id="A0A0N1LX53"/>
<accession>A0A0N1LX53</accession>
<dbReference type="Proteomes" id="UP000037962">
    <property type="component" value="Unassembled WGS sequence"/>
</dbReference>